<organism evidence="1 2">
    <name type="scientific">Phascolomyces articulosus</name>
    <dbReference type="NCBI Taxonomy" id="60185"/>
    <lineage>
        <taxon>Eukaryota</taxon>
        <taxon>Fungi</taxon>
        <taxon>Fungi incertae sedis</taxon>
        <taxon>Mucoromycota</taxon>
        <taxon>Mucoromycotina</taxon>
        <taxon>Mucoromycetes</taxon>
        <taxon>Mucorales</taxon>
        <taxon>Lichtheimiaceae</taxon>
        <taxon>Phascolomyces</taxon>
    </lineage>
</organism>
<evidence type="ECO:0000313" key="2">
    <source>
        <dbReference type="Proteomes" id="UP001209540"/>
    </source>
</evidence>
<reference evidence="1" key="1">
    <citation type="journal article" date="2022" name="IScience">
        <title>Evolution of zygomycete secretomes and the origins of terrestrial fungal ecologies.</title>
        <authorList>
            <person name="Chang Y."/>
            <person name="Wang Y."/>
            <person name="Mondo S."/>
            <person name="Ahrendt S."/>
            <person name="Andreopoulos W."/>
            <person name="Barry K."/>
            <person name="Beard J."/>
            <person name="Benny G.L."/>
            <person name="Blankenship S."/>
            <person name="Bonito G."/>
            <person name="Cuomo C."/>
            <person name="Desiro A."/>
            <person name="Gervers K.A."/>
            <person name="Hundley H."/>
            <person name="Kuo A."/>
            <person name="LaButti K."/>
            <person name="Lang B.F."/>
            <person name="Lipzen A."/>
            <person name="O'Donnell K."/>
            <person name="Pangilinan J."/>
            <person name="Reynolds N."/>
            <person name="Sandor L."/>
            <person name="Smith M.E."/>
            <person name="Tsang A."/>
            <person name="Grigoriev I.V."/>
            <person name="Stajich J.E."/>
            <person name="Spatafora J.W."/>
        </authorList>
    </citation>
    <scope>NUCLEOTIDE SEQUENCE</scope>
    <source>
        <strain evidence="1">RSA 2281</strain>
    </source>
</reference>
<gene>
    <name evidence="1" type="ORF">BDA99DRAFT_416767</name>
</gene>
<dbReference type="AlphaFoldDB" id="A0AAD5PDY2"/>
<feature type="non-terminal residue" evidence="1">
    <location>
        <position position="1"/>
    </location>
</feature>
<proteinExistence type="predicted"/>
<sequence>LILGPSKLNDIWSFLKPTMKELEILQSKGIEVHTSNNKHICIWVYLVLVTGDIPGVAALVCHNGHMLFYGCHLCLVKGIHPNGNNRGRIIIVKSLLADLKTFKGPEFYRLDEMHLLRHSIIEQLFQLFS</sequence>
<evidence type="ECO:0000313" key="1">
    <source>
        <dbReference type="EMBL" id="KAI9264042.1"/>
    </source>
</evidence>
<dbReference type="EMBL" id="JAIXMP010000012">
    <property type="protein sequence ID" value="KAI9264042.1"/>
    <property type="molecule type" value="Genomic_DNA"/>
</dbReference>
<feature type="non-terminal residue" evidence="1">
    <location>
        <position position="129"/>
    </location>
</feature>
<accession>A0AAD5PDY2</accession>
<comment type="caution">
    <text evidence="1">The sequence shown here is derived from an EMBL/GenBank/DDBJ whole genome shotgun (WGS) entry which is preliminary data.</text>
</comment>
<protein>
    <submittedName>
        <fullName evidence="1">Uncharacterized protein</fullName>
    </submittedName>
</protein>
<reference evidence="1" key="2">
    <citation type="submission" date="2023-02" db="EMBL/GenBank/DDBJ databases">
        <authorList>
            <consortium name="DOE Joint Genome Institute"/>
            <person name="Mondo S.J."/>
            <person name="Chang Y."/>
            <person name="Wang Y."/>
            <person name="Ahrendt S."/>
            <person name="Andreopoulos W."/>
            <person name="Barry K."/>
            <person name="Beard J."/>
            <person name="Benny G.L."/>
            <person name="Blankenship S."/>
            <person name="Bonito G."/>
            <person name="Cuomo C."/>
            <person name="Desiro A."/>
            <person name="Gervers K.A."/>
            <person name="Hundley H."/>
            <person name="Kuo A."/>
            <person name="LaButti K."/>
            <person name="Lang B.F."/>
            <person name="Lipzen A."/>
            <person name="O'Donnell K."/>
            <person name="Pangilinan J."/>
            <person name="Reynolds N."/>
            <person name="Sandor L."/>
            <person name="Smith M.W."/>
            <person name="Tsang A."/>
            <person name="Grigoriev I.V."/>
            <person name="Stajich J.E."/>
            <person name="Spatafora J.W."/>
        </authorList>
    </citation>
    <scope>NUCLEOTIDE SEQUENCE</scope>
    <source>
        <strain evidence="1">RSA 2281</strain>
    </source>
</reference>
<dbReference type="Proteomes" id="UP001209540">
    <property type="component" value="Unassembled WGS sequence"/>
</dbReference>
<name>A0AAD5PDY2_9FUNG</name>
<keyword evidence="2" id="KW-1185">Reference proteome</keyword>